<feature type="compositionally biased region" description="Polar residues" evidence="1">
    <location>
        <begin position="29"/>
        <end position="47"/>
    </location>
</feature>
<accession>A0ABQ7L965</accession>
<reference evidence="2 3" key="1">
    <citation type="submission" date="2021-03" db="EMBL/GenBank/DDBJ databases">
        <authorList>
            <person name="King G.J."/>
            <person name="Bancroft I."/>
            <person name="Baten A."/>
            <person name="Bloomfield J."/>
            <person name="Borpatragohain P."/>
            <person name="He Z."/>
            <person name="Irish N."/>
            <person name="Irwin J."/>
            <person name="Liu K."/>
            <person name="Mauleon R.P."/>
            <person name="Moore J."/>
            <person name="Morris R."/>
            <person name="Ostergaard L."/>
            <person name="Wang B."/>
            <person name="Wells R."/>
        </authorList>
    </citation>
    <scope>NUCLEOTIDE SEQUENCE [LARGE SCALE GENOMIC DNA]</scope>
    <source>
        <strain evidence="2">R-o-18</strain>
        <tissue evidence="2">Leaf</tissue>
    </source>
</reference>
<evidence type="ECO:0000313" key="3">
    <source>
        <dbReference type="Proteomes" id="UP000823674"/>
    </source>
</evidence>
<organism evidence="2 3">
    <name type="scientific">Brassica rapa subsp. trilocularis</name>
    <dbReference type="NCBI Taxonomy" id="1813537"/>
    <lineage>
        <taxon>Eukaryota</taxon>
        <taxon>Viridiplantae</taxon>
        <taxon>Streptophyta</taxon>
        <taxon>Embryophyta</taxon>
        <taxon>Tracheophyta</taxon>
        <taxon>Spermatophyta</taxon>
        <taxon>Magnoliopsida</taxon>
        <taxon>eudicotyledons</taxon>
        <taxon>Gunneridae</taxon>
        <taxon>Pentapetalae</taxon>
        <taxon>rosids</taxon>
        <taxon>malvids</taxon>
        <taxon>Brassicales</taxon>
        <taxon>Brassicaceae</taxon>
        <taxon>Brassiceae</taxon>
        <taxon>Brassica</taxon>
    </lineage>
</organism>
<proteinExistence type="predicted"/>
<feature type="compositionally biased region" description="Basic and acidic residues" evidence="1">
    <location>
        <begin position="1"/>
        <end position="19"/>
    </location>
</feature>
<keyword evidence="3" id="KW-1185">Reference proteome</keyword>
<evidence type="ECO:0000256" key="1">
    <source>
        <dbReference type="SAM" id="MobiDB-lite"/>
    </source>
</evidence>
<feature type="region of interest" description="Disordered" evidence="1">
    <location>
        <begin position="29"/>
        <end position="59"/>
    </location>
</feature>
<gene>
    <name evidence="2" type="primary">A09g502630.1_BraROA</name>
    <name evidence="2" type="ORF">IGI04_034267</name>
</gene>
<evidence type="ECO:0000313" key="2">
    <source>
        <dbReference type="EMBL" id="KAG5382797.1"/>
    </source>
</evidence>
<protein>
    <submittedName>
        <fullName evidence="2">Uncharacterized protein</fullName>
    </submittedName>
</protein>
<comment type="caution">
    <text evidence="2">The sequence shown here is derived from an EMBL/GenBank/DDBJ whole genome shotgun (WGS) entry which is preliminary data.</text>
</comment>
<sequence length="85" mass="9549">MRELDEKPISCRELPKEGRSQTMIAMVPTASNRNPKCTRAKNPNTSLKPAGKVRGEAENRRCRRSAVCTGDYRLHYISSGPYTPI</sequence>
<name>A0ABQ7L965_BRACM</name>
<dbReference type="Proteomes" id="UP000823674">
    <property type="component" value="Chromosome A09"/>
</dbReference>
<feature type="region of interest" description="Disordered" evidence="1">
    <location>
        <begin position="1"/>
        <end position="20"/>
    </location>
</feature>
<dbReference type="EMBL" id="JADBGQ010000008">
    <property type="protein sequence ID" value="KAG5382797.1"/>
    <property type="molecule type" value="Genomic_DNA"/>
</dbReference>